<dbReference type="SUPFAM" id="SSF51182">
    <property type="entry name" value="RmlC-like cupins"/>
    <property type="match status" value="1"/>
</dbReference>
<gene>
    <name evidence="2" type="ORF">FZC84_10805</name>
</gene>
<dbReference type="InterPro" id="IPR014710">
    <property type="entry name" value="RmlC-like_jellyroll"/>
</dbReference>
<dbReference type="EMBL" id="VTEG01000006">
    <property type="protein sequence ID" value="TYR99240.1"/>
    <property type="molecule type" value="Genomic_DNA"/>
</dbReference>
<name>A0A5D4ME24_9BACI</name>
<dbReference type="RefSeq" id="WP_148953858.1">
    <property type="nucleotide sequence ID" value="NZ_VTEG01000006.1"/>
</dbReference>
<dbReference type="Proteomes" id="UP000325182">
    <property type="component" value="Unassembled WGS sequence"/>
</dbReference>
<dbReference type="InterPro" id="IPR052538">
    <property type="entry name" value="Flavonoid_dioxygenase-like"/>
</dbReference>
<dbReference type="InterPro" id="IPR013096">
    <property type="entry name" value="Cupin_2"/>
</dbReference>
<feature type="domain" description="Cupin type-2" evidence="1">
    <location>
        <begin position="182"/>
        <end position="257"/>
    </location>
</feature>
<accession>A0A5D4ME24</accession>
<dbReference type="AlphaFoldDB" id="A0A5D4ME24"/>
<comment type="caution">
    <text evidence="2">The sequence shown here is derived from an EMBL/GenBank/DDBJ whole genome shotgun (WGS) entry which is preliminary data.</text>
</comment>
<evidence type="ECO:0000259" key="1">
    <source>
        <dbReference type="Pfam" id="PF07883"/>
    </source>
</evidence>
<evidence type="ECO:0000313" key="3">
    <source>
        <dbReference type="Proteomes" id="UP000325182"/>
    </source>
</evidence>
<organism evidence="2 3">
    <name type="scientific">Rossellomorea vietnamensis</name>
    <dbReference type="NCBI Taxonomy" id="218284"/>
    <lineage>
        <taxon>Bacteria</taxon>
        <taxon>Bacillati</taxon>
        <taxon>Bacillota</taxon>
        <taxon>Bacilli</taxon>
        <taxon>Bacillales</taxon>
        <taxon>Bacillaceae</taxon>
        <taxon>Rossellomorea</taxon>
    </lineage>
</organism>
<sequence length="279" mass="31633">MTLYQNTNHLEEQEIVNELLTTITRNAEIINLYSNLANAAPNQEHQSVLLDAMRCKDTYSRPFIDLFIQTTGQQPACQVKQIAFTNYQDGLERVFQAEFDHSEEYRSNFFGTLNPIMQNAFLYAFAGQRDNALRLNYLRWDAARRLQDKGSTPFVVNIEEAAIENDTFRTALWTGDHLQVTLMSIDVGDDIGLEVHPTTDQFIRIEEGQGLVEMGDTQNNLSFRQNAYADYAVMIPAGMWHNITNTGDIPMKVYAIYAPPEHPFGTVHETKADAIAAEG</sequence>
<dbReference type="InterPro" id="IPR011051">
    <property type="entry name" value="RmlC_Cupin_sf"/>
</dbReference>
<protein>
    <submittedName>
        <fullName evidence="2">Cupin domain-containing protein</fullName>
    </submittedName>
</protein>
<reference evidence="2 3" key="1">
    <citation type="submission" date="2019-08" db="EMBL/GenBank/DDBJ databases">
        <title>Bacillus genomes from the desert of Cuatro Cienegas, Coahuila.</title>
        <authorList>
            <person name="Olmedo-Alvarez G."/>
        </authorList>
    </citation>
    <scope>NUCLEOTIDE SEQUENCE [LARGE SCALE GENOMIC DNA]</scope>
    <source>
        <strain evidence="2 3">CH128b_4D</strain>
    </source>
</reference>
<dbReference type="Pfam" id="PF07883">
    <property type="entry name" value="Cupin_2"/>
    <property type="match status" value="1"/>
</dbReference>
<evidence type="ECO:0000313" key="2">
    <source>
        <dbReference type="EMBL" id="TYR99240.1"/>
    </source>
</evidence>
<dbReference type="Gene3D" id="2.60.120.10">
    <property type="entry name" value="Jelly Rolls"/>
    <property type="match status" value="1"/>
</dbReference>
<dbReference type="CDD" id="cd02223">
    <property type="entry name" value="cupin_Bh2720-like"/>
    <property type="match status" value="1"/>
</dbReference>
<dbReference type="PANTHER" id="PTHR43346:SF1">
    <property type="entry name" value="QUERCETIN 2,3-DIOXYGENASE-RELATED"/>
    <property type="match status" value="1"/>
</dbReference>
<dbReference type="PANTHER" id="PTHR43346">
    <property type="entry name" value="LIGAND BINDING DOMAIN PROTEIN, PUTATIVE (AFU_ORTHOLOGUE AFUA_6G14370)-RELATED"/>
    <property type="match status" value="1"/>
</dbReference>
<proteinExistence type="predicted"/>